<evidence type="ECO:0000259" key="1">
    <source>
        <dbReference type="Pfam" id="PF13456"/>
    </source>
</evidence>
<dbReference type="InterPro" id="IPR012337">
    <property type="entry name" value="RNaseH-like_sf"/>
</dbReference>
<proteinExistence type="predicted"/>
<dbReference type="SUPFAM" id="SSF53098">
    <property type="entry name" value="Ribonuclease H-like"/>
    <property type="match status" value="1"/>
</dbReference>
<dbReference type="InterPro" id="IPR002156">
    <property type="entry name" value="RNaseH_domain"/>
</dbReference>
<comment type="caution">
    <text evidence="2">The sequence shown here is derived from an EMBL/GenBank/DDBJ whole genome shotgun (WGS) entry which is preliminary data.</text>
</comment>
<evidence type="ECO:0000313" key="2">
    <source>
        <dbReference type="EMBL" id="KAL0355619.1"/>
    </source>
</evidence>
<dbReference type="Gene3D" id="3.30.420.10">
    <property type="entry name" value="Ribonuclease H-like superfamily/Ribonuclease H"/>
    <property type="match status" value="1"/>
</dbReference>
<dbReference type="Pfam" id="PF13456">
    <property type="entry name" value="RVT_3"/>
    <property type="match status" value="1"/>
</dbReference>
<dbReference type="PANTHER" id="PTHR47723:SF23">
    <property type="entry name" value="REVERSE TRANSCRIPTASE-LIKE PROTEIN"/>
    <property type="match status" value="1"/>
</dbReference>
<dbReference type="InterPro" id="IPR053151">
    <property type="entry name" value="RNase_H-like"/>
</dbReference>
<reference evidence="2" key="2">
    <citation type="journal article" date="2024" name="Plant">
        <title>Genomic evolution and insights into agronomic trait innovations of Sesamum species.</title>
        <authorList>
            <person name="Miao H."/>
            <person name="Wang L."/>
            <person name="Qu L."/>
            <person name="Liu H."/>
            <person name="Sun Y."/>
            <person name="Le M."/>
            <person name="Wang Q."/>
            <person name="Wei S."/>
            <person name="Zheng Y."/>
            <person name="Lin W."/>
            <person name="Duan Y."/>
            <person name="Cao H."/>
            <person name="Xiong S."/>
            <person name="Wang X."/>
            <person name="Wei L."/>
            <person name="Li C."/>
            <person name="Ma Q."/>
            <person name="Ju M."/>
            <person name="Zhao R."/>
            <person name="Li G."/>
            <person name="Mu C."/>
            <person name="Tian Q."/>
            <person name="Mei H."/>
            <person name="Zhang T."/>
            <person name="Gao T."/>
            <person name="Zhang H."/>
        </authorList>
    </citation>
    <scope>NUCLEOTIDE SEQUENCE</scope>
    <source>
        <strain evidence="2">G02</strain>
    </source>
</reference>
<feature type="domain" description="RNase H type-1" evidence="1">
    <location>
        <begin position="57"/>
        <end position="157"/>
    </location>
</feature>
<accession>A0AAW2PIU3</accession>
<organism evidence="2">
    <name type="scientific">Sesamum radiatum</name>
    <name type="common">Black benniseed</name>
    <dbReference type="NCBI Taxonomy" id="300843"/>
    <lineage>
        <taxon>Eukaryota</taxon>
        <taxon>Viridiplantae</taxon>
        <taxon>Streptophyta</taxon>
        <taxon>Embryophyta</taxon>
        <taxon>Tracheophyta</taxon>
        <taxon>Spermatophyta</taxon>
        <taxon>Magnoliopsida</taxon>
        <taxon>eudicotyledons</taxon>
        <taxon>Gunneridae</taxon>
        <taxon>Pentapetalae</taxon>
        <taxon>asterids</taxon>
        <taxon>lamiids</taxon>
        <taxon>Lamiales</taxon>
        <taxon>Pedaliaceae</taxon>
        <taxon>Sesamum</taxon>
    </lineage>
</organism>
<dbReference type="PANTHER" id="PTHR47723">
    <property type="entry name" value="OS05G0353850 PROTEIN"/>
    <property type="match status" value="1"/>
</dbReference>
<name>A0AAW2PIU3_SESRA</name>
<gene>
    <name evidence="2" type="ORF">Sradi_4008800</name>
</gene>
<dbReference type="InterPro" id="IPR036397">
    <property type="entry name" value="RNaseH_sf"/>
</dbReference>
<dbReference type="EMBL" id="JACGWJ010000017">
    <property type="protein sequence ID" value="KAL0355619.1"/>
    <property type="molecule type" value="Genomic_DNA"/>
</dbReference>
<dbReference type="InterPro" id="IPR044730">
    <property type="entry name" value="RNase_H-like_dom_plant"/>
</dbReference>
<sequence length="262" mass="28974">MAFLQNLYRSELLKSEHVQSDFYAMNTPNIPLRPKNKQVKVIIVQWKKPQEWWFTLNMNGASKGNLGISGTGGFLRDKLGQVIFAFQEHLGIATNIHAELRAIYRGMNLSIEKGLYNIWIETDALAIIKLISTPKQGAWNYQNLLQKIRSLMSQTEANFLTSIKRVIKWSISLPIKHVHPVNLTYSPKNNSHVKSKILKGVILLWLFVAAVAPVCCYRCCSCVVAATAAAAATAMTAPAAAAAADTVILLQLLHGSSCIANN</sequence>
<dbReference type="AlphaFoldDB" id="A0AAW2PIU3"/>
<dbReference type="CDD" id="cd06222">
    <property type="entry name" value="RNase_H_like"/>
    <property type="match status" value="1"/>
</dbReference>
<reference evidence="2" key="1">
    <citation type="submission" date="2020-06" db="EMBL/GenBank/DDBJ databases">
        <authorList>
            <person name="Li T."/>
            <person name="Hu X."/>
            <person name="Zhang T."/>
            <person name="Song X."/>
            <person name="Zhang H."/>
            <person name="Dai N."/>
            <person name="Sheng W."/>
            <person name="Hou X."/>
            <person name="Wei L."/>
        </authorList>
    </citation>
    <scope>NUCLEOTIDE SEQUENCE</scope>
    <source>
        <strain evidence="2">G02</strain>
        <tissue evidence="2">Leaf</tissue>
    </source>
</reference>
<dbReference type="GO" id="GO:0003676">
    <property type="term" value="F:nucleic acid binding"/>
    <property type="evidence" value="ECO:0007669"/>
    <property type="project" value="InterPro"/>
</dbReference>
<protein>
    <recommendedName>
        <fullName evidence="1">RNase H type-1 domain-containing protein</fullName>
    </recommendedName>
</protein>
<dbReference type="GO" id="GO:0004523">
    <property type="term" value="F:RNA-DNA hybrid ribonuclease activity"/>
    <property type="evidence" value="ECO:0007669"/>
    <property type="project" value="InterPro"/>
</dbReference>